<gene>
    <name evidence="1" type="ORF">LO80_03195</name>
</gene>
<proteinExistence type="predicted"/>
<protein>
    <submittedName>
        <fullName evidence="1">Uncharacterized protein</fullName>
    </submittedName>
</protein>
<evidence type="ECO:0000313" key="2">
    <source>
        <dbReference type="Proteomes" id="UP000029672"/>
    </source>
</evidence>
<dbReference type="Proteomes" id="UP000029672">
    <property type="component" value="Chromosome"/>
</dbReference>
<keyword evidence="2" id="KW-1185">Reference proteome</keyword>
<dbReference type="STRING" id="1547445.LO80_03195"/>
<dbReference type="KEGG" id="frf:LO80_03195"/>
<dbReference type="AlphaFoldDB" id="A0A097END4"/>
<accession>A0A097END4</accession>
<organism evidence="1 2">
    <name type="scientific">Candidatus Francisella endociliophora</name>
    <dbReference type="NCBI Taxonomy" id="653937"/>
    <lineage>
        <taxon>Bacteria</taxon>
        <taxon>Pseudomonadati</taxon>
        <taxon>Pseudomonadota</taxon>
        <taxon>Gammaproteobacteria</taxon>
        <taxon>Thiotrichales</taxon>
        <taxon>Francisellaceae</taxon>
        <taxon>Francisella</taxon>
    </lineage>
</organism>
<evidence type="ECO:0000313" key="1">
    <source>
        <dbReference type="EMBL" id="AIT09075.1"/>
    </source>
</evidence>
<reference evidence="1 2" key="1">
    <citation type="submission" date="2014-10" db="EMBL/GenBank/DDBJ databases">
        <title>Whole genome sequence of Francisella endociliophora strain FSC1006, isolated from a laboratory culture of the marine ciliate Euplotes raikovi.</title>
        <authorList>
            <person name="Granberg M."/>
            <person name="Backman S."/>
            <person name="Lundmark E."/>
            <person name="Nilsson E."/>
            <person name="Karlsson E."/>
            <person name="Thelaus J."/>
            <person name="Ohrman C."/>
            <person name="Larkeryd A."/>
            <person name="Stenberg P."/>
        </authorList>
    </citation>
    <scope>NUCLEOTIDE SEQUENCE [LARGE SCALE GENOMIC DNA]</scope>
    <source>
        <strain evidence="1 2">FSC1006</strain>
    </source>
</reference>
<dbReference type="HOGENOM" id="CLU_2734154_0_0_6"/>
<sequence>MINSIKRLFNISKNIDASMKDSPSSKVDIDIPTLYSSNVSNSRDISASMNEIRNSLNIVGRKAYEQVKSTI</sequence>
<name>A0A097END4_9GAMM</name>
<dbReference type="EMBL" id="CP009574">
    <property type="protein sequence ID" value="AIT09075.1"/>
    <property type="molecule type" value="Genomic_DNA"/>
</dbReference>